<reference evidence="2 3" key="1">
    <citation type="submission" date="2021-07" db="EMBL/GenBank/DDBJ databases">
        <title>Genome data of Colletotrichum spaethianum.</title>
        <authorList>
            <person name="Utami Y.D."/>
            <person name="Hiruma K."/>
        </authorList>
    </citation>
    <scope>NUCLEOTIDE SEQUENCE [LARGE SCALE GENOMIC DNA]</scope>
    <source>
        <strain evidence="2 3">MAFF 242679</strain>
    </source>
</reference>
<dbReference type="Gene3D" id="3.40.109.10">
    <property type="entry name" value="NADH Oxidase"/>
    <property type="match status" value="1"/>
</dbReference>
<comment type="caution">
    <text evidence="2">The sequence shown here is derived from an EMBL/GenBank/DDBJ whole genome shotgun (WGS) entry which is preliminary data.</text>
</comment>
<gene>
    <name evidence="2" type="ORF">ColLi_13214</name>
</gene>
<dbReference type="InterPro" id="IPR033877">
    <property type="entry name" value="Frm2/Hbn1"/>
</dbReference>
<evidence type="ECO:0000259" key="1">
    <source>
        <dbReference type="Pfam" id="PF00881"/>
    </source>
</evidence>
<proteinExistence type="predicted"/>
<dbReference type="GO" id="GO:0016491">
    <property type="term" value="F:oxidoreductase activity"/>
    <property type="evidence" value="ECO:0007669"/>
    <property type="project" value="InterPro"/>
</dbReference>
<organism evidence="2 3">
    <name type="scientific">Colletotrichum liriopes</name>
    <dbReference type="NCBI Taxonomy" id="708192"/>
    <lineage>
        <taxon>Eukaryota</taxon>
        <taxon>Fungi</taxon>
        <taxon>Dikarya</taxon>
        <taxon>Ascomycota</taxon>
        <taxon>Pezizomycotina</taxon>
        <taxon>Sordariomycetes</taxon>
        <taxon>Hypocreomycetidae</taxon>
        <taxon>Glomerellales</taxon>
        <taxon>Glomerellaceae</taxon>
        <taxon>Colletotrichum</taxon>
        <taxon>Colletotrichum spaethianum species complex</taxon>
    </lineage>
</organism>
<sequence length="215" mass="23902">MSTSVLSPSVTTDDWLNAASYRRTIYGLHGSSSVPDARVRDIIKKVQSFAPSAYNTQPMRYSLVTGEKHKLFWDTVVQAAEPVIKPYGETVWNNMQGFIQNHKASYGSVVIWESMDAQKKGAESHKSAAQMFPQYGDHASGMAQMLLWTALELEGLGANLQHMQSIPQVEAALKKFCNVPQDYALKAHINYGDKAQPHPEIPPKISFSETFNQLG</sequence>
<dbReference type="PANTHER" id="PTHR43035">
    <property type="entry name" value="FATTY ACID REPRESSION MUTANT PROTEIN 2-RELATED"/>
    <property type="match status" value="1"/>
</dbReference>
<dbReference type="Pfam" id="PF00881">
    <property type="entry name" value="Nitroreductase"/>
    <property type="match status" value="1"/>
</dbReference>
<dbReference type="EMBL" id="BPPX01000052">
    <property type="protein sequence ID" value="GJC90376.1"/>
    <property type="molecule type" value="Genomic_DNA"/>
</dbReference>
<dbReference type="Proteomes" id="UP001055172">
    <property type="component" value="Unassembled WGS sequence"/>
</dbReference>
<keyword evidence="3" id="KW-1185">Reference proteome</keyword>
<dbReference type="InterPro" id="IPR000415">
    <property type="entry name" value="Nitroreductase-like"/>
</dbReference>
<dbReference type="SUPFAM" id="SSF55469">
    <property type="entry name" value="FMN-dependent nitroreductase-like"/>
    <property type="match status" value="1"/>
</dbReference>
<evidence type="ECO:0000313" key="3">
    <source>
        <dbReference type="Proteomes" id="UP001055172"/>
    </source>
</evidence>
<dbReference type="AlphaFoldDB" id="A0AA37GZS9"/>
<protein>
    <submittedName>
        <fullName evidence="2">Nitroreductase HBN1</fullName>
    </submittedName>
</protein>
<dbReference type="PANTHER" id="PTHR43035:SF4">
    <property type="entry name" value="NITROREDUCTASE FAMILY PROTEIN (AFU_ORTHOLOGUE AFUA_3G03530)"/>
    <property type="match status" value="1"/>
</dbReference>
<name>A0AA37GZS9_9PEZI</name>
<dbReference type="InterPro" id="IPR029479">
    <property type="entry name" value="Nitroreductase"/>
</dbReference>
<dbReference type="GO" id="GO:0034599">
    <property type="term" value="P:cellular response to oxidative stress"/>
    <property type="evidence" value="ECO:0007669"/>
    <property type="project" value="InterPro"/>
</dbReference>
<accession>A0AA37GZS9</accession>
<evidence type="ECO:0000313" key="2">
    <source>
        <dbReference type="EMBL" id="GJC90376.1"/>
    </source>
</evidence>
<feature type="domain" description="Nitroreductase" evidence="1">
    <location>
        <begin position="20"/>
        <end position="192"/>
    </location>
</feature>